<feature type="domain" description="C2H2-type" evidence="10">
    <location>
        <begin position="114"/>
        <end position="144"/>
    </location>
</feature>
<dbReference type="InterPro" id="IPR013087">
    <property type="entry name" value="Znf_C2H2_type"/>
</dbReference>
<evidence type="ECO:0000313" key="12">
    <source>
        <dbReference type="Proteomes" id="UP001162164"/>
    </source>
</evidence>
<keyword evidence="5" id="KW-0862">Zinc</keyword>
<comment type="caution">
    <text evidence="11">The sequence shown here is derived from an EMBL/GenBank/DDBJ whole genome shotgun (WGS) entry which is preliminary data.</text>
</comment>
<dbReference type="PANTHER" id="PTHR24388:SF54">
    <property type="entry name" value="PROTEIN ESCARGOT"/>
    <property type="match status" value="1"/>
</dbReference>
<proteinExistence type="inferred from homology"/>
<evidence type="ECO:0000256" key="8">
    <source>
        <dbReference type="ARBA" id="ARBA00037948"/>
    </source>
</evidence>
<evidence type="ECO:0000256" key="5">
    <source>
        <dbReference type="ARBA" id="ARBA00022833"/>
    </source>
</evidence>
<reference evidence="11" key="1">
    <citation type="journal article" date="2023" name="Insect Mol. Biol.">
        <title>Genome sequencing provides insights into the evolution of gene families encoding plant cell wall-degrading enzymes in longhorned beetles.</title>
        <authorList>
            <person name="Shin N.R."/>
            <person name="Okamura Y."/>
            <person name="Kirsch R."/>
            <person name="Pauchet Y."/>
        </authorList>
    </citation>
    <scope>NUCLEOTIDE SEQUENCE</scope>
    <source>
        <strain evidence="11">MMC_N1</strain>
    </source>
</reference>
<keyword evidence="3" id="KW-0677">Repeat</keyword>
<dbReference type="PROSITE" id="PS00028">
    <property type="entry name" value="ZINC_FINGER_C2H2_1"/>
    <property type="match status" value="4"/>
</dbReference>
<keyword evidence="6" id="KW-0238">DNA-binding</keyword>
<dbReference type="InterPro" id="IPR050527">
    <property type="entry name" value="Snail/Krueppel_Znf"/>
</dbReference>
<dbReference type="Pfam" id="PF00096">
    <property type="entry name" value="zf-C2H2"/>
    <property type="match status" value="4"/>
</dbReference>
<evidence type="ECO:0000256" key="7">
    <source>
        <dbReference type="ARBA" id="ARBA00023242"/>
    </source>
</evidence>
<comment type="subcellular location">
    <subcellularLocation>
        <location evidence="1">Nucleus</location>
    </subcellularLocation>
</comment>
<protein>
    <recommendedName>
        <fullName evidence="10">C2H2-type domain-containing protein</fullName>
    </recommendedName>
</protein>
<comment type="similarity">
    <text evidence="8">Belongs to the snail C2H2-type zinc-finger protein family.</text>
</comment>
<feature type="domain" description="C2H2-type" evidence="10">
    <location>
        <begin position="229"/>
        <end position="256"/>
    </location>
</feature>
<organism evidence="11 12">
    <name type="scientific">Molorchus minor</name>
    <dbReference type="NCBI Taxonomy" id="1323400"/>
    <lineage>
        <taxon>Eukaryota</taxon>
        <taxon>Metazoa</taxon>
        <taxon>Ecdysozoa</taxon>
        <taxon>Arthropoda</taxon>
        <taxon>Hexapoda</taxon>
        <taxon>Insecta</taxon>
        <taxon>Pterygota</taxon>
        <taxon>Neoptera</taxon>
        <taxon>Endopterygota</taxon>
        <taxon>Coleoptera</taxon>
        <taxon>Polyphaga</taxon>
        <taxon>Cucujiformia</taxon>
        <taxon>Chrysomeloidea</taxon>
        <taxon>Cerambycidae</taxon>
        <taxon>Lamiinae</taxon>
        <taxon>Monochamini</taxon>
        <taxon>Molorchus</taxon>
    </lineage>
</organism>
<gene>
    <name evidence="11" type="ORF">NQ317_014686</name>
</gene>
<evidence type="ECO:0000256" key="6">
    <source>
        <dbReference type="ARBA" id="ARBA00023125"/>
    </source>
</evidence>
<dbReference type="PANTHER" id="PTHR24388">
    <property type="entry name" value="ZINC FINGER PROTEIN"/>
    <property type="match status" value="1"/>
</dbReference>
<keyword evidence="7" id="KW-0539">Nucleus</keyword>
<keyword evidence="12" id="KW-1185">Reference proteome</keyword>
<evidence type="ECO:0000313" key="11">
    <source>
        <dbReference type="EMBL" id="KAJ8977781.1"/>
    </source>
</evidence>
<dbReference type="Proteomes" id="UP001162164">
    <property type="component" value="Unassembled WGS sequence"/>
</dbReference>
<dbReference type="EMBL" id="JAPWTJ010000510">
    <property type="protein sequence ID" value="KAJ8977781.1"/>
    <property type="molecule type" value="Genomic_DNA"/>
</dbReference>
<evidence type="ECO:0000256" key="3">
    <source>
        <dbReference type="ARBA" id="ARBA00022737"/>
    </source>
</evidence>
<feature type="domain" description="C2H2-type" evidence="10">
    <location>
        <begin position="145"/>
        <end position="172"/>
    </location>
</feature>
<evidence type="ECO:0000256" key="2">
    <source>
        <dbReference type="ARBA" id="ARBA00022723"/>
    </source>
</evidence>
<evidence type="ECO:0000259" key="10">
    <source>
        <dbReference type="PROSITE" id="PS50157"/>
    </source>
</evidence>
<dbReference type="Gene3D" id="3.30.160.60">
    <property type="entry name" value="Classic Zinc Finger"/>
    <property type="match status" value="4"/>
</dbReference>
<dbReference type="PROSITE" id="PS50157">
    <property type="entry name" value="ZINC_FINGER_C2H2_2"/>
    <property type="match status" value="5"/>
</dbReference>
<feature type="domain" description="C2H2-type" evidence="10">
    <location>
        <begin position="173"/>
        <end position="200"/>
    </location>
</feature>
<dbReference type="SMART" id="SM00355">
    <property type="entry name" value="ZnF_C2H2"/>
    <property type="match status" value="5"/>
</dbReference>
<dbReference type="SUPFAM" id="SSF57667">
    <property type="entry name" value="beta-beta-alpha zinc fingers"/>
    <property type="match status" value="3"/>
</dbReference>
<evidence type="ECO:0000256" key="4">
    <source>
        <dbReference type="ARBA" id="ARBA00022771"/>
    </source>
</evidence>
<evidence type="ECO:0000256" key="1">
    <source>
        <dbReference type="ARBA" id="ARBA00004123"/>
    </source>
</evidence>
<evidence type="ECO:0000256" key="9">
    <source>
        <dbReference type="PROSITE-ProRule" id="PRU00042"/>
    </source>
</evidence>
<sequence length="260" mass="29323">MFAICRICLLAIDKTNSISIYAELASKKSILNIMKECASIGLIISSDIHLKEKLKLSGDDDFSGDDLLGEVGDQEIEEKEINVDSKEWLLDENCLTDSLKHTDEANPTKANKESNCTNVKECDVVFKTPCSFKNHNIKHTGIKPYSCEYCGKGFAMKWAVILHTRVHTGDKPLTCDVCQKKFGSPSGLHNHKRIHDEAKRLYCEICNKAFSDPQLLTVHMRSHTGEKPYMCEVCSKTFCGSNNLSRHMITHQENTMSDMR</sequence>
<name>A0ABQ9JHV4_9CUCU</name>
<feature type="domain" description="C2H2-type" evidence="10">
    <location>
        <begin position="201"/>
        <end position="228"/>
    </location>
</feature>
<accession>A0ABQ9JHV4</accession>
<dbReference type="InterPro" id="IPR036236">
    <property type="entry name" value="Znf_C2H2_sf"/>
</dbReference>
<keyword evidence="2" id="KW-0479">Metal-binding</keyword>
<keyword evidence="4 9" id="KW-0863">Zinc-finger</keyword>